<dbReference type="AlphaFoldDB" id="A0A941E9R7"/>
<dbReference type="EMBL" id="JAGSOH010000003">
    <property type="protein sequence ID" value="MBR7825144.1"/>
    <property type="molecule type" value="Genomic_DNA"/>
</dbReference>
<evidence type="ECO:0000313" key="10">
    <source>
        <dbReference type="EMBL" id="MBR7825144.1"/>
    </source>
</evidence>
<keyword evidence="11" id="KW-1185">Reference proteome</keyword>
<feature type="transmembrane region" description="Helical" evidence="7">
    <location>
        <begin position="213"/>
        <end position="235"/>
    </location>
</feature>
<dbReference type="GO" id="GO:0055085">
    <property type="term" value="P:transmembrane transport"/>
    <property type="evidence" value="ECO:0007669"/>
    <property type="project" value="InterPro"/>
</dbReference>
<dbReference type="Pfam" id="PF00528">
    <property type="entry name" value="BPD_transp_1"/>
    <property type="match status" value="1"/>
</dbReference>
<protein>
    <submittedName>
        <fullName evidence="10">Carbohydrate ABC transporter permease</fullName>
    </submittedName>
</protein>
<feature type="transmembrane region" description="Helical" evidence="7">
    <location>
        <begin position="98"/>
        <end position="120"/>
    </location>
</feature>
<evidence type="ECO:0000313" key="11">
    <source>
        <dbReference type="Proteomes" id="UP000676325"/>
    </source>
</evidence>
<evidence type="ECO:0000256" key="3">
    <source>
        <dbReference type="ARBA" id="ARBA00022475"/>
    </source>
</evidence>
<feature type="transmembrane region" description="Helical" evidence="7">
    <location>
        <begin position="269"/>
        <end position="288"/>
    </location>
</feature>
<dbReference type="GO" id="GO:0005886">
    <property type="term" value="C:plasma membrane"/>
    <property type="evidence" value="ECO:0007669"/>
    <property type="project" value="UniProtKB-SubCell"/>
</dbReference>
<comment type="caution">
    <text evidence="10">The sequence shown here is derived from an EMBL/GenBank/DDBJ whole genome shotgun (WGS) entry which is preliminary data.</text>
</comment>
<dbReference type="InterPro" id="IPR000515">
    <property type="entry name" value="MetI-like"/>
</dbReference>
<comment type="subcellular location">
    <subcellularLocation>
        <location evidence="1 7">Cell membrane</location>
        <topology evidence="1 7">Multi-pass membrane protein</topology>
    </subcellularLocation>
</comment>
<evidence type="ECO:0000259" key="9">
    <source>
        <dbReference type="PROSITE" id="PS50928"/>
    </source>
</evidence>
<feature type="compositionally biased region" description="Low complexity" evidence="8">
    <location>
        <begin position="8"/>
        <end position="20"/>
    </location>
</feature>
<feature type="region of interest" description="Disordered" evidence="8">
    <location>
        <begin position="1"/>
        <end position="25"/>
    </location>
</feature>
<proteinExistence type="inferred from homology"/>
<reference evidence="10" key="1">
    <citation type="submission" date="2021-04" db="EMBL/GenBank/DDBJ databases">
        <title>Genome based classification of Actinospica acidithermotolerans sp. nov., an actinobacterium isolated from an Indonesian hot spring.</title>
        <authorList>
            <person name="Kusuma A.B."/>
            <person name="Putra K.E."/>
            <person name="Nafisah S."/>
            <person name="Loh J."/>
            <person name="Nouioui I."/>
            <person name="Goodfellow M."/>
        </authorList>
    </citation>
    <scope>NUCLEOTIDE SEQUENCE</scope>
    <source>
        <strain evidence="10">MGRD01-02</strain>
    </source>
</reference>
<dbReference type="SUPFAM" id="SSF161098">
    <property type="entry name" value="MetI-like"/>
    <property type="match status" value="1"/>
</dbReference>
<evidence type="ECO:0000256" key="4">
    <source>
        <dbReference type="ARBA" id="ARBA00022692"/>
    </source>
</evidence>
<organism evidence="10 11">
    <name type="scientific">Actinospica acidithermotolerans</name>
    <dbReference type="NCBI Taxonomy" id="2828514"/>
    <lineage>
        <taxon>Bacteria</taxon>
        <taxon>Bacillati</taxon>
        <taxon>Actinomycetota</taxon>
        <taxon>Actinomycetes</taxon>
        <taxon>Catenulisporales</taxon>
        <taxon>Actinospicaceae</taxon>
        <taxon>Actinospica</taxon>
    </lineage>
</organism>
<dbReference type="Gene3D" id="1.10.3720.10">
    <property type="entry name" value="MetI-like"/>
    <property type="match status" value="1"/>
</dbReference>
<keyword evidence="4 7" id="KW-0812">Transmembrane</keyword>
<dbReference type="PROSITE" id="PS50928">
    <property type="entry name" value="ABC_TM1"/>
    <property type="match status" value="1"/>
</dbReference>
<dbReference type="RefSeq" id="WP_212516301.1">
    <property type="nucleotide sequence ID" value="NZ_JAGSOH010000003.1"/>
</dbReference>
<dbReference type="Proteomes" id="UP000676325">
    <property type="component" value="Unassembled WGS sequence"/>
</dbReference>
<evidence type="ECO:0000256" key="6">
    <source>
        <dbReference type="ARBA" id="ARBA00023136"/>
    </source>
</evidence>
<sequence>MSTLQIGSRPRAASTSPTRRSTPRRSDSSRWLILGVMTISVVYFLAPVWWLLVSSTKSDSGLFSGNGFWFNGFHLWSNIRSVFAQDNGIYARWLLNTLVYAGLGAALSTLFASLAGYALAKFPFRGSGALFNIVLAAVLVPQPLLAIPLYLLFSPVHLVNTYWAVLIPSMVSPFGVYLARIYAAASVPDEVLEAARLDGSGEVRTFFQISLRVMSPALVTIFLFQFVSIWSNYLLPALMLANESLQPVTVGIVGWQQQHGSGNAVPTNVVITAAALCVVPLVILFLSLQRFWRSGMTSGSVK</sequence>
<evidence type="ECO:0000256" key="7">
    <source>
        <dbReference type="RuleBase" id="RU363032"/>
    </source>
</evidence>
<keyword evidence="5 7" id="KW-1133">Transmembrane helix</keyword>
<accession>A0A941E9R7</accession>
<gene>
    <name evidence="10" type="ORF">KDK95_02415</name>
</gene>
<feature type="transmembrane region" description="Helical" evidence="7">
    <location>
        <begin position="159"/>
        <end position="179"/>
    </location>
</feature>
<dbReference type="CDD" id="cd06261">
    <property type="entry name" value="TM_PBP2"/>
    <property type="match status" value="1"/>
</dbReference>
<feature type="domain" description="ABC transmembrane type-1" evidence="9">
    <location>
        <begin position="94"/>
        <end position="288"/>
    </location>
</feature>
<dbReference type="PANTHER" id="PTHR43744:SF12">
    <property type="entry name" value="ABC TRANSPORTER PERMEASE PROTEIN MG189-RELATED"/>
    <property type="match status" value="1"/>
</dbReference>
<evidence type="ECO:0000256" key="5">
    <source>
        <dbReference type="ARBA" id="ARBA00022989"/>
    </source>
</evidence>
<evidence type="ECO:0000256" key="1">
    <source>
        <dbReference type="ARBA" id="ARBA00004651"/>
    </source>
</evidence>
<name>A0A941E9R7_9ACTN</name>
<evidence type="ECO:0000256" key="8">
    <source>
        <dbReference type="SAM" id="MobiDB-lite"/>
    </source>
</evidence>
<dbReference type="PANTHER" id="PTHR43744">
    <property type="entry name" value="ABC TRANSPORTER PERMEASE PROTEIN MG189-RELATED-RELATED"/>
    <property type="match status" value="1"/>
</dbReference>
<keyword evidence="6 7" id="KW-0472">Membrane</keyword>
<feature type="transmembrane region" description="Helical" evidence="7">
    <location>
        <begin position="129"/>
        <end position="153"/>
    </location>
</feature>
<feature type="transmembrane region" description="Helical" evidence="7">
    <location>
        <begin position="31"/>
        <end position="52"/>
    </location>
</feature>
<keyword evidence="2 7" id="KW-0813">Transport</keyword>
<comment type="similarity">
    <text evidence="7">Belongs to the binding-protein-dependent transport system permease family.</text>
</comment>
<evidence type="ECO:0000256" key="2">
    <source>
        <dbReference type="ARBA" id="ARBA00022448"/>
    </source>
</evidence>
<dbReference type="InterPro" id="IPR035906">
    <property type="entry name" value="MetI-like_sf"/>
</dbReference>
<keyword evidence="3" id="KW-1003">Cell membrane</keyword>